<dbReference type="Gene3D" id="3.30.9.10">
    <property type="entry name" value="D-Amino Acid Oxidase, subunit A, domain 2"/>
    <property type="match status" value="1"/>
</dbReference>
<dbReference type="InterPro" id="IPR006076">
    <property type="entry name" value="FAD-dep_OxRdtase"/>
</dbReference>
<dbReference type="PANTHER" id="PTHR10961">
    <property type="entry name" value="PEROXISOMAL SARCOSINE OXIDASE"/>
    <property type="match status" value="1"/>
</dbReference>
<evidence type="ECO:0000256" key="2">
    <source>
        <dbReference type="ARBA" id="ARBA00022630"/>
    </source>
</evidence>
<accession>A0AA43UAX4</accession>
<evidence type="ECO:0000259" key="5">
    <source>
        <dbReference type="Pfam" id="PF01266"/>
    </source>
</evidence>
<comment type="caution">
    <text evidence="6">The sequence shown here is derived from an EMBL/GenBank/DDBJ whole genome shotgun (WGS) entry which is preliminary data.</text>
</comment>
<evidence type="ECO:0000256" key="4">
    <source>
        <dbReference type="ARBA" id="ARBA00023002"/>
    </source>
</evidence>
<dbReference type="NCBIfam" id="NF008425">
    <property type="entry name" value="PRK11259.1"/>
    <property type="match status" value="1"/>
</dbReference>
<evidence type="ECO:0000313" key="7">
    <source>
        <dbReference type="Proteomes" id="UP001171751"/>
    </source>
</evidence>
<dbReference type="EC" id="1.5.3.2" evidence="6"/>
<dbReference type="GO" id="GO:0050660">
    <property type="term" value="F:flavin adenine dinucleotide binding"/>
    <property type="evidence" value="ECO:0007669"/>
    <property type="project" value="InterPro"/>
</dbReference>
<dbReference type="InterPro" id="IPR045170">
    <property type="entry name" value="MTOX"/>
</dbReference>
<dbReference type="GO" id="GO:0008115">
    <property type="term" value="F:sarcosine oxidase activity"/>
    <property type="evidence" value="ECO:0007669"/>
    <property type="project" value="TreeGrafter"/>
</dbReference>
<dbReference type="SUPFAM" id="SSF54373">
    <property type="entry name" value="FAD-linked reductases, C-terminal domain"/>
    <property type="match status" value="1"/>
</dbReference>
<evidence type="ECO:0000313" key="6">
    <source>
        <dbReference type="EMBL" id="MDO5456844.1"/>
    </source>
</evidence>
<keyword evidence="2" id="KW-0285">Flavoprotein</keyword>
<comment type="cofactor">
    <cofactor evidence="1">
        <name>FAD</name>
        <dbReference type="ChEBI" id="CHEBI:57692"/>
    </cofactor>
</comment>
<feature type="domain" description="FAD dependent oxidoreductase" evidence="5">
    <location>
        <begin position="5"/>
        <end position="360"/>
    </location>
</feature>
<dbReference type="PANTHER" id="PTHR10961:SF7">
    <property type="entry name" value="FAD DEPENDENT OXIDOREDUCTASE DOMAIN-CONTAINING PROTEIN"/>
    <property type="match status" value="1"/>
</dbReference>
<dbReference type="GO" id="GO:0050131">
    <property type="term" value="F:N-methyl-L-amino-acid oxidase activity"/>
    <property type="evidence" value="ECO:0007669"/>
    <property type="project" value="UniProtKB-EC"/>
</dbReference>
<dbReference type="GO" id="GO:0005829">
    <property type="term" value="C:cytosol"/>
    <property type="evidence" value="ECO:0007669"/>
    <property type="project" value="TreeGrafter"/>
</dbReference>
<evidence type="ECO:0000256" key="1">
    <source>
        <dbReference type="ARBA" id="ARBA00001974"/>
    </source>
</evidence>
<protein>
    <submittedName>
        <fullName evidence="6">N-methyl-L-tryptophan oxidase</fullName>
        <ecNumber evidence="6">1.5.3.2</ecNumber>
    </submittedName>
</protein>
<keyword evidence="3" id="KW-0274">FAD</keyword>
<dbReference type="Pfam" id="PF01266">
    <property type="entry name" value="DAO"/>
    <property type="match status" value="1"/>
</dbReference>
<evidence type="ECO:0000256" key="3">
    <source>
        <dbReference type="ARBA" id="ARBA00022827"/>
    </source>
</evidence>
<dbReference type="SUPFAM" id="SSF51905">
    <property type="entry name" value="FAD/NAD(P)-binding domain"/>
    <property type="match status" value="1"/>
</dbReference>
<reference evidence="6" key="1">
    <citation type="submission" date="2023-07" db="EMBL/GenBank/DDBJ databases">
        <title>Between Cages and Wild: Unraveling the Impact of Captivity on Animal Microbiomes and Antimicrobial Resistance.</title>
        <authorList>
            <person name="Schmartz G.P."/>
            <person name="Rehner J."/>
            <person name="Schuff M.J."/>
            <person name="Becker S.L."/>
            <person name="Kravczyk M."/>
            <person name="Gurevich A."/>
            <person name="Francke R."/>
            <person name="Mueller R."/>
            <person name="Keller V."/>
            <person name="Keller A."/>
        </authorList>
    </citation>
    <scope>NUCLEOTIDE SEQUENCE</scope>
    <source>
        <strain evidence="6">S39M_St_73</strain>
    </source>
</reference>
<dbReference type="InterPro" id="IPR036188">
    <property type="entry name" value="FAD/NAD-bd_sf"/>
</dbReference>
<dbReference type="Proteomes" id="UP001171751">
    <property type="component" value="Unassembled WGS sequence"/>
</dbReference>
<dbReference type="Gene3D" id="3.50.50.60">
    <property type="entry name" value="FAD/NAD(P)-binding domain"/>
    <property type="match status" value="1"/>
</dbReference>
<organism evidence="6 7">
    <name type="scientific">Atopococcus tabaci</name>
    <dbReference type="NCBI Taxonomy" id="269774"/>
    <lineage>
        <taxon>Bacteria</taxon>
        <taxon>Bacillati</taxon>
        <taxon>Bacillota</taxon>
        <taxon>Bacilli</taxon>
        <taxon>Lactobacillales</taxon>
        <taxon>Carnobacteriaceae</taxon>
        <taxon>Atopococcus</taxon>
    </lineage>
</organism>
<name>A0AA43UAX4_9LACT</name>
<gene>
    <name evidence="6" type="primary">solA</name>
    <name evidence="6" type="ORF">Q4F26_00725</name>
</gene>
<proteinExistence type="predicted"/>
<keyword evidence="7" id="KW-1185">Reference proteome</keyword>
<dbReference type="EMBL" id="JAUNQW010000002">
    <property type="protein sequence ID" value="MDO5456844.1"/>
    <property type="molecule type" value="Genomic_DNA"/>
</dbReference>
<sequence length="396" mass="44265">MSQYDVIIVGAGTMGLFTGHQLAKDGVKVLMIDAFNPPHSFGSHHGETRITRQAIGEGLEYVPLAKYAFKVWNELQAETHEHIFLKTGVISFGGPKSKFVANAKRGADEYGIDYDYFDNGMELTKRWPDFQVPEDYIGLLEPDAGVVFPENILRIIRDKATSLGAELLVNSPVMDILVNESDVEVSTSSTTFTADKLIITAGAYSNKLFSKIGLDHIQLEPTRRTVAWFNADEHYYKADVFPGFFGDTEVGIYYGFPSINGEGVKLGRYFDMGHYEPEFIIKEFGAYDHDQPDLEKFLHEYMPKAAGRFEKGAVCMFTNTSDENFILDQHPEHDHVIIGAGFSGHGFKFSPAVGQILADLAQKGETDFDISSFSIQREALNYLFSESMGSDHFSYD</sequence>
<keyword evidence="4 6" id="KW-0560">Oxidoreductase</keyword>
<dbReference type="AlphaFoldDB" id="A0AA43UAX4"/>